<dbReference type="SMART" id="SM00358">
    <property type="entry name" value="DSRM"/>
    <property type="match status" value="1"/>
</dbReference>
<keyword evidence="3" id="KW-1185">Reference proteome</keyword>
<feature type="domain" description="RNase III" evidence="1">
    <location>
        <begin position="1"/>
        <end position="48"/>
    </location>
</feature>
<sequence length="243" mass="27902">MSKFCAQKLEFVGLEWLKLEIVLWLYLYVPQLSNASIFKIRKHLLRNELQYDELLLAIEPTPHFDSSSESAATLFFHNIGTKVIQGYLEPSLSMVPIRVLLSGHLDKRREGIVNLTRSVKECSNRESDNLTLAHFQEHTPYKPWNQEQQLRTKDEMFHQSYSHLAIKQIYEDHKYTSALKEIGDSECCSPEYSLIRLGFDPPRWCAVAQYRGVKSSAEGSSKRAAKHSASKSLWLQMGGEPIA</sequence>
<dbReference type="PROSITE" id="PS50142">
    <property type="entry name" value="RNASE_3_2"/>
    <property type="match status" value="1"/>
</dbReference>
<name>W6QDT5_PENRF</name>
<dbReference type="GO" id="GO:0006396">
    <property type="term" value="P:RNA processing"/>
    <property type="evidence" value="ECO:0007669"/>
    <property type="project" value="InterPro"/>
</dbReference>
<evidence type="ECO:0000313" key="2">
    <source>
        <dbReference type="EMBL" id="CDM34655.1"/>
    </source>
</evidence>
<organism evidence="2 3">
    <name type="scientific">Penicillium roqueforti (strain FM164)</name>
    <dbReference type="NCBI Taxonomy" id="1365484"/>
    <lineage>
        <taxon>Eukaryota</taxon>
        <taxon>Fungi</taxon>
        <taxon>Dikarya</taxon>
        <taxon>Ascomycota</taxon>
        <taxon>Pezizomycotina</taxon>
        <taxon>Eurotiomycetes</taxon>
        <taxon>Eurotiomycetidae</taxon>
        <taxon>Eurotiales</taxon>
        <taxon>Aspergillaceae</taxon>
        <taxon>Penicillium</taxon>
    </lineage>
</organism>
<reference evidence="2" key="1">
    <citation type="journal article" date="2014" name="Nat. Commun.">
        <title>Multiple recent horizontal transfers of a large genomic region in cheese making fungi.</title>
        <authorList>
            <person name="Cheeseman K."/>
            <person name="Ropars J."/>
            <person name="Renault P."/>
            <person name="Dupont J."/>
            <person name="Gouzy J."/>
            <person name="Branca A."/>
            <person name="Abraham A.L."/>
            <person name="Ceppi M."/>
            <person name="Conseiller E."/>
            <person name="Debuchy R."/>
            <person name="Malagnac F."/>
            <person name="Goarin A."/>
            <person name="Silar P."/>
            <person name="Lacoste S."/>
            <person name="Sallet E."/>
            <person name="Bensimon A."/>
            <person name="Giraud T."/>
            <person name="Brygoo Y."/>
        </authorList>
    </citation>
    <scope>NUCLEOTIDE SEQUENCE [LARGE SCALE GENOMIC DNA]</scope>
    <source>
        <strain evidence="2">FM164</strain>
    </source>
</reference>
<dbReference type="AlphaFoldDB" id="W6QDT5"/>
<dbReference type="InterPro" id="IPR000999">
    <property type="entry name" value="RNase_III_dom"/>
</dbReference>
<evidence type="ECO:0000259" key="1">
    <source>
        <dbReference type="PROSITE" id="PS50142"/>
    </source>
</evidence>
<protein>
    <submittedName>
        <fullName evidence="2">Ribonuclease III, bacterial</fullName>
    </submittedName>
</protein>
<gene>
    <name evidence="2" type="ORF">PROQFM164_S03g001380</name>
</gene>
<dbReference type="CDD" id="cd00048">
    <property type="entry name" value="DSRM_SF"/>
    <property type="match status" value="1"/>
</dbReference>
<dbReference type="OMA" id="HFQEHTP"/>
<dbReference type="GO" id="GO:0004525">
    <property type="term" value="F:ribonuclease III activity"/>
    <property type="evidence" value="ECO:0007669"/>
    <property type="project" value="InterPro"/>
</dbReference>
<dbReference type="OrthoDB" id="4369707at2759"/>
<dbReference type="InterPro" id="IPR014720">
    <property type="entry name" value="dsRBD_dom"/>
</dbReference>
<dbReference type="SUPFAM" id="SSF54768">
    <property type="entry name" value="dsRNA-binding domain-like"/>
    <property type="match status" value="1"/>
</dbReference>
<dbReference type="Proteomes" id="UP000030686">
    <property type="component" value="Unassembled WGS sequence"/>
</dbReference>
<dbReference type="Gene3D" id="3.30.160.20">
    <property type="match status" value="1"/>
</dbReference>
<dbReference type="EMBL" id="HG792017">
    <property type="protein sequence ID" value="CDM34655.1"/>
    <property type="molecule type" value="Genomic_DNA"/>
</dbReference>
<proteinExistence type="predicted"/>
<accession>W6QDT5</accession>
<evidence type="ECO:0000313" key="3">
    <source>
        <dbReference type="Proteomes" id="UP000030686"/>
    </source>
</evidence>